<comment type="caution">
    <text evidence="2">The sequence shown here is derived from an EMBL/GenBank/DDBJ whole genome shotgun (WGS) entry which is preliminary data.</text>
</comment>
<dbReference type="InterPro" id="IPR008963">
    <property type="entry name" value="Purple_acid_Pase-like_N"/>
</dbReference>
<keyword evidence="3" id="KW-1185">Reference proteome</keyword>
<feature type="domain" description="EF-hand" evidence="1">
    <location>
        <begin position="155"/>
        <end position="190"/>
    </location>
</feature>
<dbReference type="OrthoDB" id="40902at2759"/>
<proteinExistence type="predicted"/>
<organism evidence="2 3">
    <name type="scientific">Artemisia annua</name>
    <name type="common">Sweet wormwood</name>
    <dbReference type="NCBI Taxonomy" id="35608"/>
    <lineage>
        <taxon>Eukaryota</taxon>
        <taxon>Viridiplantae</taxon>
        <taxon>Streptophyta</taxon>
        <taxon>Embryophyta</taxon>
        <taxon>Tracheophyta</taxon>
        <taxon>Spermatophyta</taxon>
        <taxon>Magnoliopsida</taxon>
        <taxon>eudicotyledons</taxon>
        <taxon>Gunneridae</taxon>
        <taxon>Pentapetalae</taxon>
        <taxon>asterids</taxon>
        <taxon>campanulids</taxon>
        <taxon>Asterales</taxon>
        <taxon>Asteraceae</taxon>
        <taxon>Asteroideae</taxon>
        <taxon>Anthemideae</taxon>
        <taxon>Artemisiinae</taxon>
        <taxon>Artemisia</taxon>
    </lineage>
</organism>
<dbReference type="GO" id="GO:0005509">
    <property type="term" value="F:calcium ion binding"/>
    <property type="evidence" value="ECO:0007669"/>
    <property type="project" value="InterPro"/>
</dbReference>
<dbReference type="AlphaFoldDB" id="A0A2U1KFP8"/>
<accession>A0A2U1KFP8</accession>
<dbReference type="STRING" id="35608.A0A2U1KFP8"/>
<dbReference type="SMART" id="SM00054">
    <property type="entry name" value="EFh"/>
    <property type="match status" value="1"/>
</dbReference>
<evidence type="ECO:0000313" key="2">
    <source>
        <dbReference type="EMBL" id="PWA35531.1"/>
    </source>
</evidence>
<dbReference type="Proteomes" id="UP000245207">
    <property type="component" value="Unassembled WGS sequence"/>
</dbReference>
<keyword evidence="2" id="KW-0808">Transferase</keyword>
<dbReference type="GO" id="GO:0016301">
    <property type="term" value="F:kinase activity"/>
    <property type="evidence" value="ECO:0007669"/>
    <property type="project" value="UniProtKB-KW"/>
</dbReference>
<dbReference type="Gene3D" id="1.10.238.10">
    <property type="entry name" value="EF-hand"/>
    <property type="match status" value="1"/>
</dbReference>
<dbReference type="Pfam" id="PF00036">
    <property type="entry name" value="EF-hand_1"/>
    <property type="match status" value="1"/>
</dbReference>
<protein>
    <submittedName>
        <fullName evidence="2">Calcium-dependent protein kinase SK5</fullName>
    </submittedName>
</protein>
<evidence type="ECO:0000313" key="3">
    <source>
        <dbReference type="Proteomes" id="UP000245207"/>
    </source>
</evidence>
<dbReference type="SUPFAM" id="SSF49363">
    <property type="entry name" value="Purple acid phosphatase, N-terminal domain"/>
    <property type="match status" value="1"/>
</dbReference>
<dbReference type="Gene3D" id="2.60.40.380">
    <property type="entry name" value="Purple acid phosphatase-like, N-terminal"/>
    <property type="match status" value="1"/>
</dbReference>
<gene>
    <name evidence="2" type="ORF">CTI12_AA608630</name>
</gene>
<dbReference type="GO" id="GO:0003993">
    <property type="term" value="F:acid phosphatase activity"/>
    <property type="evidence" value="ECO:0007669"/>
    <property type="project" value="InterPro"/>
</dbReference>
<sequence>MVMKLPPQVIGCIYDIFFGVVLLVQRRKLGSALEKKQPMRYNKMKDRYSLILQCFCLLLDCNLCNCIRGLEIPYVEVVKKLHPLTIEDSIHRIGRTGRAEEPGSNEVVYWAENSETKYSSVGTIVTYKYYNYNSTYIHHCTIIKLEVLAETLSEEEIGGLKELFKLIDTKKSGTITIEEMKEGMRRVSSDLLESEIKDLMDAVSIYFPLRFLFCLLLKQRCKYRIMVEI</sequence>
<dbReference type="InterPro" id="IPR002048">
    <property type="entry name" value="EF_hand_dom"/>
</dbReference>
<keyword evidence="2" id="KW-0418">Kinase</keyword>
<dbReference type="InterPro" id="IPR011992">
    <property type="entry name" value="EF-hand-dom_pair"/>
</dbReference>
<dbReference type="SUPFAM" id="SSF47473">
    <property type="entry name" value="EF-hand"/>
    <property type="match status" value="1"/>
</dbReference>
<dbReference type="CDD" id="cd00051">
    <property type="entry name" value="EFh"/>
    <property type="match status" value="1"/>
</dbReference>
<reference evidence="2 3" key="1">
    <citation type="journal article" date="2018" name="Mol. Plant">
        <title>The genome of Artemisia annua provides insight into the evolution of Asteraceae family and artemisinin biosynthesis.</title>
        <authorList>
            <person name="Shen Q."/>
            <person name="Zhang L."/>
            <person name="Liao Z."/>
            <person name="Wang S."/>
            <person name="Yan T."/>
            <person name="Shi P."/>
            <person name="Liu M."/>
            <person name="Fu X."/>
            <person name="Pan Q."/>
            <person name="Wang Y."/>
            <person name="Lv Z."/>
            <person name="Lu X."/>
            <person name="Zhang F."/>
            <person name="Jiang W."/>
            <person name="Ma Y."/>
            <person name="Chen M."/>
            <person name="Hao X."/>
            <person name="Li L."/>
            <person name="Tang Y."/>
            <person name="Lv G."/>
            <person name="Zhou Y."/>
            <person name="Sun X."/>
            <person name="Brodelius P.E."/>
            <person name="Rose J.K.C."/>
            <person name="Tang K."/>
        </authorList>
    </citation>
    <scope>NUCLEOTIDE SEQUENCE [LARGE SCALE GENOMIC DNA]</scope>
    <source>
        <strain evidence="3">cv. Huhao1</strain>
        <tissue evidence="2">Leaf</tissue>
    </source>
</reference>
<dbReference type="EMBL" id="PKPP01019864">
    <property type="protein sequence ID" value="PWA35531.1"/>
    <property type="molecule type" value="Genomic_DNA"/>
</dbReference>
<name>A0A2U1KFP8_ARTAN</name>
<evidence type="ECO:0000259" key="1">
    <source>
        <dbReference type="PROSITE" id="PS50222"/>
    </source>
</evidence>
<dbReference type="PROSITE" id="PS50222">
    <property type="entry name" value="EF_HAND_2"/>
    <property type="match status" value="1"/>
</dbReference>